<dbReference type="CDD" id="cd23298">
    <property type="entry name" value="beta-trefoil_IL18"/>
    <property type="match status" value="1"/>
</dbReference>
<proteinExistence type="inferred from homology"/>
<organism evidence="4 5">
    <name type="scientific">Xenopus laevis</name>
    <name type="common">African clawed frog</name>
    <dbReference type="NCBI Taxonomy" id="8355"/>
    <lineage>
        <taxon>Eukaryota</taxon>
        <taxon>Metazoa</taxon>
        <taxon>Chordata</taxon>
        <taxon>Craniata</taxon>
        <taxon>Vertebrata</taxon>
        <taxon>Euteleostomi</taxon>
        <taxon>Amphibia</taxon>
        <taxon>Batrachia</taxon>
        <taxon>Anura</taxon>
        <taxon>Pipoidea</taxon>
        <taxon>Pipidae</taxon>
        <taxon>Xenopodinae</taxon>
        <taxon>Xenopus</taxon>
        <taxon>Xenopus</taxon>
    </lineage>
</organism>
<dbReference type="Proteomes" id="UP000186698">
    <property type="component" value="Chromosome 7L"/>
</dbReference>
<dbReference type="GO" id="GO:0005125">
    <property type="term" value="F:cytokine activity"/>
    <property type="evidence" value="ECO:0007669"/>
    <property type="project" value="InterPro"/>
</dbReference>
<dbReference type="OMA" id="VEPFAIF"/>
<comment type="similarity">
    <text evidence="2">Belongs to the IL-1 family.</text>
</comment>
<evidence type="ECO:0000313" key="5">
    <source>
        <dbReference type="RefSeq" id="XP_041425235.1"/>
    </source>
</evidence>
<accession>A0A1L8FLR8</accession>
<dbReference type="CTD" id="121395553"/>
<keyword evidence="3" id="KW-0964">Secreted</keyword>
<dbReference type="InterPro" id="IPR008996">
    <property type="entry name" value="IL1/FGF"/>
</dbReference>
<dbReference type="SUPFAM" id="SSF50353">
    <property type="entry name" value="Cytokine"/>
    <property type="match status" value="1"/>
</dbReference>
<dbReference type="GO" id="GO:0005615">
    <property type="term" value="C:extracellular space"/>
    <property type="evidence" value="ECO:0007669"/>
    <property type="project" value="InterPro"/>
</dbReference>
<dbReference type="Pfam" id="PF00340">
    <property type="entry name" value="IL1"/>
    <property type="match status" value="1"/>
</dbReference>
<gene>
    <name evidence="5" type="primary">LOC121395553</name>
</gene>
<evidence type="ECO:0000256" key="1">
    <source>
        <dbReference type="ARBA" id="ARBA00004613"/>
    </source>
</evidence>
<dbReference type="KEGG" id="xla:121395553"/>
<dbReference type="GO" id="GO:0006955">
    <property type="term" value="P:immune response"/>
    <property type="evidence" value="ECO:0007669"/>
    <property type="project" value="InterPro"/>
</dbReference>
<dbReference type="InterPro" id="IPR000975">
    <property type="entry name" value="IL-1_fam"/>
</dbReference>
<sequence length="183" mass="21088">MASYHCCPKICLEDEVDGFRLDKFSQPTATNLKNCMQHLLTFVHDVEPFAIFLPDENTEEHQAIFLLHKYRENCQHQNGLAVVFSKCSDNKMYVLCSSSCGEISFKEREIPNNIQSQASECIFYQRTFSDGSSSLRFESSVKKNFYLACEETESFQKLILKYCPPGNLDETIAMYISILPNYK</sequence>
<evidence type="ECO:0000256" key="3">
    <source>
        <dbReference type="ARBA" id="ARBA00022525"/>
    </source>
</evidence>
<dbReference type="STRING" id="8355.A0A1L8FLR8"/>
<protein>
    <submittedName>
        <fullName evidence="5">Interleukin-18-like</fullName>
    </submittedName>
</protein>
<dbReference type="GO" id="GO:0006954">
    <property type="term" value="P:inflammatory response"/>
    <property type="evidence" value="ECO:0007669"/>
    <property type="project" value="InterPro"/>
</dbReference>
<evidence type="ECO:0000313" key="4">
    <source>
        <dbReference type="Proteomes" id="UP000186698"/>
    </source>
</evidence>
<dbReference type="AlphaFoldDB" id="A0A1L8FLR8"/>
<dbReference type="OrthoDB" id="8535973at2759"/>
<dbReference type="PaxDb" id="8355-A0A1L8FLR8"/>
<name>A0A1L8FLR8_XENLA</name>
<dbReference type="RefSeq" id="XP_041425235.1">
    <property type="nucleotide sequence ID" value="XM_041569301.1"/>
</dbReference>
<reference evidence="5" key="1">
    <citation type="submission" date="2025-08" db="UniProtKB">
        <authorList>
            <consortium name="RefSeq"/>
        </authorList>
    </citation>
    <scope>IDENTIFICATION</scope>
    <source>
        <strain evidence="5">J_2021</strain>
        <tissue evidence="5">Erythrocytes</tissue>
    </source>
</reference>
<comment type="subcellular location">
    <subcellularLocation>
        <location evidence="1">Secreted</location>
    </subcellularLocation>
</comment>
<keyword evidence="4" id="KW-1185">Reference proteome</keyword>
<dbReference type="Gene3D" id="2.80.10.50">
    <property type="match status" value="1"/>
</dbReference>
<dbReference type="GeneID" id="121395553"/>
<evidence type="ECO:0000256" key="2">
    <source>
        <dbReference type="ARBA" id="ARBA00010448"/>
    </source>
</evidence>